<dbReference type="HOGENOM" id="CLU_3198200_0_0_9"/>
<proteinExistence type="predicted"/>
<evidence type="ECO:0000313" key="1">
    <source>
        <dbReference type="EMBL" id="AGX42911.1"/>
    </source>
</evidence>
<dbReference type="GeneID" id="55476990"/>
<dbReference type="Proteomes" id="UP000017118">
    <property type="component" value="Chromosome"/>
</dbReference>
<dbReference type="OrthoDB" id="9761519at2"/>
<dbReference type="EMBL" id="CP006721">
    <property type="protein sequence ID" value="AGX42911.1"/>
    <property type="molecule type" value="Genomic_DNA"/>
</dbReference>
<dbReference type="AlphaFoldDB" id="U5MTF4"/>
<evidence type="ECO:0000313" key="2">
    <source>
        <dbReference type="Proteomes" id="UP000017118"/>
    </source>
</evidence>
<dbReference type="RefSeq" id="WP_022745819.1">
    <property type="nucleotide sequence ID" value="NC_022571.1"/>
</dbReference>
<gene>
    <name evidence="1" type="ORF">CLSA_c19260</name>
</gene>
<organism evidence="1 2">
    <name type="scientific">Clostridium saccharobutylicum DSM 13864</name>
    <dbReference type="NCBI Taxonomy" id="1345695"/>
    <lineage>
        <taxon>Bacteria</taxon>
        <taxon>Bacillati</taxon>
        <taxon>Bacillota</taxon>
        <taxon>Clostridia</taxon>
        <taxon>Eubacteriales</taxon>
        <taxon>Clostridiaceae</taxon>
        <taxon>Clostridium</taxon>
    </lineage>
</organism>
<accession>U5MTF4</accession>
<dbReference type="KEGG" id="csb:CLSA_c19260"/>
<dbReference type="PATRIC" id="fig|1345695.3.peg.1885"/>
<name>U5MTF4_CLOSA</name>
<sequence length="45" mass="5229">MMTRLGKGELILQHSIFGTPLKISFPYPSYKQNADIIERECEEDE</sequence>
<reference evidence="1 2" key="1">
    <citation type="journal article" date="2013" name="Genome Announc.">
        <title>Complete Genome Sequence of the Solvent Producer Clostridium saccharobutylicum NCP262 (DSM 13864).</title>
        <authorList>
            <person name="Poehlein A."/>
            <person name="Hartwich K."/>
            <person name="Krabben P."/>
            <person name="Ehrenreich A."/>
            <person name="Liebl W."/>
            <person name="Durre P."/>
            <person name="Gottschalk G."/>
            <person name="Daniel R."/>
        </authorList>
    </citation>
    <scope>NUCLEOTIDE SEQUENCE [LARGE SCALE GENOMIC DNA]</scope>
    <source>
        <strain evidence="1">DSM 13864</strain>
    </source>
</reference>
<keyword evidence="2" id="KW-1185">Reference proteome</keyword>
<protein>
    <submittedName>
        <fullName evidence="1">Uncharacterized protein</fullName>
    </submittedName>
</protein>